<evidence type="ECO:0000256" key="1">
    <source>
        <dbReference type="ARBA" id="ARBA00005995"/>
    </source>
</evidence>
<proteinExistence type="inferred from homology"/>
<dbReference type="SUPFAM" id="SSF51905">
    <property type="entry name" value="FAD/NAD(P)-binding domain"/>
    <property type="match status" value="1"/>
</dbReference>
<comment type="similarity">
    <text evidence="1">Belongs to the flavin monoamine oxidase family.</text>
</comment>
<reference evidence="5" key="1">
    <citation type="submission" date="2022-10" db="EMBL/GenBank/DDBJ databases">
        <title>Tapping the CABI collections for fungal endophytes: first genome assemblies for Collariella, Neodidymelliopsis, Ascochyta clinopodiicola, Didymella pomorum, Didymosphaeria variabile, Neocosmospora piperis and Neocucurbitaria cava.</title>
        <authorList>
            <person name="Hill R."/>
        </authorList>
    </citation>
    <scope>NUCLEOTIDE SEQUENCE</scope>
    <source>
        <strain evidence="5">IMI 356815</strain>
    </source>
</reference>
<comment type="catalytic activity">
    <reaction evidence="3">
        <text>a secondary aliphatic amine + O2 + H2O = a primary amine + an aldehyde + H2O2</text>
        <dbReference type="Rhea" id="RHEA:26414"/>
        <dbReference type="ChEBI" id="CHEBI:15377"/>
        <dbReference type="ChEBI" id="CHEBI:15379"/>
        <dbReference type="ChEBI" id="CHEBI:16240"/>
        <dbReference type="ChEBI" id="CHEBI:17478"/>
        <dbReference type="ChEBI" id="CHEBI:58855"/>
        <dbReference type="ChEBI" id="CHEBI:65296"/>
        <dbReference type="EC" id="1.4.3.4"/>
    </reaction>
</comment>
<evidence type="ECO:0000259" key="4">
    <source>
        <dbReference type="Pfam" id="PF01593"/>
    </source>
</evidence>
<dbReference type="InterPro" id="IPR036188">
    <property type="entry name" value="FAD/NAD-bd_sf"/>
</dbReference>
<keyword evidence="6" id="KW-1185">Reference proteome</keyword>
<sequence length="302" mass="33128">MVSSSEGYLWTPKGPTDGLETKASIATPSIRSDCYDVVVIGAGFAGLVAARNITQQTRARVLLLDARDRIGGRTWTAIVAGEEIEMGGTWVHWNQPHLYAELVRYGLHRNLKASAGTSEAVNQYYKGGDAVIEEVSPEEFGEISERVCAKLFQIDGLSSRELMPFPHDPLRDPAPWKKYDHLSVQDRLDQMKDVSKHEKAVFASLVNSFGSAPPEDTGLVEVLRWYALGGHTMAQTFELAGTYKIGTGGMTNFALSILRDYKGDLSLKTPISQISQDPNVVAITTRAGKQIKAKYLISTIPL</sequence>
<feature type="domain" description="Amine oxidase" evidence="4">
    <location>
        <begin position="44"/>
        <end position="302"/>
    </location>
</feature>
<evidence type="ECO:0000256" key="2">
    <source>
        <dbReference type="ARBA" id="ARBA00012804"/>
    </source>
</evidence>
<evidence type="ECO:0000313" key="5">
    <source>
        <dbReference type="EMBL" id="KAJ4356856.1"/>
    </source>
</evidence>
<gene>
    <name evidence="5" type="ORF">N0V89_004893</name>
</gene>
<dbReference type="PANTHER" id="PTHR43563:SF1">
    <property type="entry name" value="AMINE OXIDASE [FLAVIN-CONTAINING] B"/>
    <property type="match status" value="1"/>
</dbReference>
<dbReference type="InterPro" id="IPR050703">
    <property type="entry name" value="Flavin_MAO"/>
</dbReference>
<dbReference type="RefSeq" id="XP_056073982.1">
    <property type="nucleotide sequence ID" value="XM_056213674.1"/>
</dbReference>
<dbReference type="OrthoDB" id="7777654at2759"/>
<dbReference type="Gene3D" id="3.90.660.10">
    <property type="match status" value="1"/>
</dbReference>
<protein>
    <recommendedName>
        <fullName evidence="2">monoamine oxidase</fullName>
        <ecNumber evidence="2">1.4.3.4</ecNumber>
    </recommendedName>
</protein>
<dbReference type="Gene3D" id="3.40.50.720">
    <property type="entry name" value="NAD(P)-binding Rossmann-like Domain"/>
    <property type="match status" value="1"/>
</dbReference>
<dbReference type="GO" id="GO:0097621">
    <property type="term" value="F:monoamine oxidase activity"/>
    <property type="evidence" value="ECO:0007669"/>
    <property type="project" value="UniProtKB-EC"/>
</dbReference>
<accession>A0A9W8XSP8</accession>
<dbReference type="EC" id="1.4.3.4" evidence="2"/>
<dbReference type="GeneID" id="80908423"/>
<organism evidence="5 6">
    <name type="scientific">Didymosphaeria variabile</name>
    <dbReference type="NCBI Taxonomy" id="1932322"/>
    <lineage>
        <taxon>Eukaryota</taxon>
        <taxon>Fungi</taxon>
        <taxon>Dikarya</taxon>
        <taxon>Ascomycota</taxon>
        <taxon>Pezizomycotina</taxon>
        <taxon>Dothideomycetes</taxon>
        <taxon>Pleosporomycetidae</taxon>
        <taxon>Pleosporales</taxon>
        <taxon>Massarineae</taxon>
        <taxon>Didymosphaeriaceae</taxon>
        <taxon>Didymosphaeria</taxon>
    </lineage>
</organism>
<dbReference type="InterPro" id="IPR002937">
    <property type="entry name" value="Amino_oxidase"/>
</dbReference>
<evidence type="ECO:0000313" key="6">
    <source>
        <dbReference type="Proteomes" id="UP001140513"/>
    </source>
</evidence>
<dbReference type="Proteomes" id="UP001140513">
    <property type="component" value="Unassembled WGS sequence"/>
</dbReference>
<dbReference type="Pfam" id="PF01593">
    <property type="entry name" value="Amino_oxidase"/>
    <property type="match status" value="1"/>
</dbReference>
<comment type="caution">
    <text evidence="5">The sequence shown here is derived from an EMBL/GenBank/DDBJ whole genome shotgun (WGS) entry which is preliminary data.</text>
</comment>
<dbReference type="AlphaFoldDB" id="A0A9W8XSP8"/>
<evidence type="ECO:0000256" key="3">
    <source>
        <dbReference type="ARBA" id="ARBA00048448"/>
    </source>
</evidence>
<dbReference type="EMBL" id="JAPEUX010000003">
    <property type="protein sequence ID" value="KAJ4356856.1"/>
    <property type="molecule type" value="Genomic_DNA"/>
</dbReference>
<name>A0A9W8XSP8_9PLEO</name>
<dbReference type="PANTHER" id="PTHR43563">
    <property type="entry name" value="AMINE OXIDASE"/>
    <property type="match status" value="1"/>
</dbReference>